<dbReference type="Gene3D" id="1.10.3020.10">
    <property type="entry name" value="alpha-amino acid ester hydrolase ( Helical cap domain)"/>
    <property type="match status" value="1"/>
</dbReference>
<dbReference type="SMART" id="SM00939">
    <property type="entry name" value="PepX_C"/>
    <property type="match status" value="1"/>
</dbReference>
<proteinExistence type="predicted"/>
<evidence type="ECO:0000259" key="3">
    <source>
        <dbReference type="SMART" id="SM00939"/>
    </source>
</evidence>
<evidence type="ECO:0000256" key="2">
    <source>
        <dbReference type="SAM" id="MobiDB-lite"/>
    </source>
</evidence>
<comment type="caution">
    <text evidence="4">The sequence shown here is derived from an EMBL/GenBank/DDBJ whole genome shotgun (WGS) entry which is preliminary data.</text>
</comment>
<dbReference type="InterPro" id="IPR029058">
    <property type="entry name" value="AB_hydrolase_fold"/>
</dbReference>
<name>A0ABP5VCL2_9ACTN</name>
<dbReference type="NCBIfam" id="TIGR00976">
    <property type="entry name" value="CocE_NonD"/>
    <property type="match status" value="1"/>
</dbReference>
<dbReference type="Proteomes" id="UP001501231">
    <property type="component" value="Unassembled WGS sequence"/>
</dbReference>
<reference evidence="5" key="1">
    <citation type="journal article" date="2019" name="Int. J. Syst. Evol. Microbiol.">
        <title>The Global Catalogue of Microorganisms (GCM) 10K type strain sequencing project: providing services to taxonomists for standard genome sequencing and annotation.</title>
        <authorList>
            <consortium name="The Broad Institute Genomics Platform"/>
            <consortium name="The Broad Institute Genome Sequencing Center for Infectious Disease"/>
            <person name="Wu L."/>
            <person name="Ma J."/>
        </authorList>
    </citation>
    <scope>NUCLEOTIDE SEQUENCE [LARGE SCALE GENOMIC DNA]</scope>
    <source>
        <strain evidence="5">JCM 3325</strain>
    </source>
</reference>
<dbReference type="Pfam" id="PF02129">
    <property type="entry name" value="Peptidase_S15"/>
    <property type="match status" value="1"/>
</dbReference>
<dbReference type="SUPFAM" id="SSF53474">
    <property type="entry name" value="alpha/beta-Hydrolases"/>
    <property type="match status" value="1"/>
</dbReference>
<keyword evidence="1 4" id="KW-0378">Hydrolase</keyword>
<evidence type="ECO:0000313" key="4">
    <source>
        <dbReference type="EMBL" id="GAA2399531.1"/>
    </source>
</evidence>
<dbReference type="InterPro" id="IPR013736">
    <property type="entry name" value="Xaa-Pro_dipept_C"/>
</dbReference>
<feature type="region of interest" description="Disordered" evidence="2">
    <location>
        <begin position="347"/>
        <end position="387"/>
    </location>
</feature>
<feature type="domain" description="Xaa-Pro dipeptidyl-peptidase C-terminal" evidence="3">
    <location>
        <begin position="298"/>
        <end position="498"/>
    </location>
</feature>
<dbReference type="InterPro" id="IPR005674">
    <property type="entry name" value="CocE/Ser_esterase"/>
</dbReference>
<dbReference type="Gene3D" id="2.60.120.260">
    <property type="entry name" value="Galactose-binding domain-like"/>
    <property type="match status" value="1"/>
</dbReference>
<evidence type="ECO:0000256" key="1">
    <source>
        <dbReference type="ARBA" id="ARBA00022801"/>
    </source>
</evidence>
<protein>
    <submittedName>
        <fullName evidence="4">CocE/NonD family hydrolase</fullName>
    </submittedName>
</protein>
<dbReference type="InterPro" id="IPR000383">
    <property type="entry name" value="Xaa-Pro-like_dom"/>
</dbReference>
<dbReference type="SUPFAM" id="SSF49785">
    <property type="entry name" value="Galactose-binding domain-like"/>
    <property type="match status" value="1"/>
</dbReference>
<dbReference type="GO" id="GO:0016787">
    <property type="term" value="F:hydrolase activity"/>
    <property type="evidence" value="ECO:0007669"/>
    <property type="project" value="UniProtKB-KW"/>
</dbReference>
<accession>A0ABP5VCL2</accession>
<dbReference type="Pfam" id="PF08530">
    <property type="entry name" value="PepX_C"/>
    <property type="match status" value="1"/>
</dbReference>
<sequence length="511" mass="54926">MRNTFKGLPRALHHVAYESGLVVPGADGRAFTADHYFPVDPGDFPTLLVRTPYGRGLPWAALYGLLFAEQGFHVVLQDSRGPLGGPDSWRAEAADGHAAVAWLREQRWFTGVLGTVGPSYMGYTQWALAASPPPELRAMVIQVGLSRPHDLYYTGGAFNLETALVATTMAVHQSRGLGAYLRAAIRAQRRMDKAARDPSIKDAYVSVLGERAAVLEGVLAHPDPADPFWAGTDLTAVADGLRIPTALISGWYDVCLDQTLRQHSRLVRSGAPTSLLVGPWTHTSAFDKGIKDVFADTLGWLNAHLRDDKSGLRPTQVRVWAGDGWRDLTGWPPAGNVRRHVRADGTLGDATSHEPIPLRQDPADPPPALGGPRLGPRAGAKDNRELETRKDVLTFTSEPSTRPFEVLGPVRCEARISADGAGADVFARLCVVDTQGRSTNLCDGLLRLNTAPAGPVDITVPMSATARMIHPGERIRLQLSGAPSPRFARRPAGPSVVSVHRASLVLGSAGD</sequence>
<evidence type="ECO:0000313" key="5">
    <source>
        <dbReference type="Proteomes" id="UP001501231"/>
    </source>
</evidence>
<dbReference type="EMBL" id="BAAARW010000001">
    <property type="protein sequence ID" value="GAA2399531.1"/>
    <property type="molecule type" value="Genomic_DNA"/>
</dbReference>
<dbReference type="Gene3D" id="3.40.50.1820">
    <property type="entry name" value="alpha/beta hydrolase"/>
    <property type="match status" value="1"/>
</dbReference>
<organism evidence="4 5">
    <name type="scientific">Actinomadura vinacea</name>
    <dbReference type="NCBI Taxonomy" id="115336"/>
    <lineage>
        <taxon>Bacteria</taxon>
        <taxon>Bacillati</taxon>
        <taxon>Actinomycetota</taxon>
        <taxon>Actinomycetes</taxon>
        <taxon>Streptosporangiales</taxon>
        <taxon>Thermomonosporaceae</taxon>
        <taxon>Actinomadura</taxon>
    </lineage>
</organism>
<keyword evidence="5" id="KW-1185">Reference proteome</keyword>
<gene>
    <name evidence="4" type="ORF">GCM10010191_03230</name>
</gene>
<dbReference type="InterPro" id="IPR008979">
    <property type="entry name" value="Galactose-bd-like_sf"/>
</dbReference>